<protein>
    <submittedName>
        <fullName evidence="2">Uncharacterized protein</fullName>
    </submittedName>
</protein>
<evidence type="ECO:0000313" key="3">
    <source>
        <dbReference type="Proteomes" id="UP001281761"/>
    </source>
</evidence>
<sequence>MRSNPFLAGITPCQYSPAKRLTFPSTMIQISFIALFTSLLRPHLSPIPSADFSIDNIIKPSLLNGASNYSLPASLPEGVVHSHNYPLISSSFVLKGEHQTVIRYLDGNRDKANLFGKESNTPQSNEVDCLFNLQNASLSVQRLIIDMSSESANQDVKCAVLASSTIYVSFCVFFWTDVNSIFVLRSSSPSAQNSSSITLAWCTMNNTVDHLTAIVEDMRKDIATDAFNFHMLGTTIADLKVVGTDGVCVSQTNHRSEITSFEGISTTVSEMQMMNVSSLPGEVKQASSLFSQRMVGCAMWGSNNHLSGTMLRDVNGGGSFLCSNSTFDWCHTTSSERPSLSSSPSPTIDSHSFSTTRSISSQTTSGNADREYVDETKDGVSRLTFTQSTITFTRCTFTNMKYSSNVTSEYSSGGSALFLTSSISYSDAALSLVSCTFSKCSVTHRYQVNGGCVFLYNLSTATNTVDGCSFDDWYPSNDANTNQFGGGIGTYSTSVPIVITNSNFTLSGEITNKNNGGFLAFSAKFTACSTTIANCRFIGDGKTTGRVISVDATSSYAIGSFSVTDSQILKTNSELRINTVPFESSSGFERTEITNTSIAYSNVLTNTNPTLVVDCKLDRCSISTSGQRTMLLFSGTSFTGKPATKSSSINLYMSSHVVFHKCEFTDCTPALSQSLIRSYYLPSLIVDTCSFTRCSGGKSVVDVDSSYSFFYFCTFTNGLGPLPVS</sequence>
<accession>A0ABQ9XBS0</accession>
<dbReference type="EMBL" id="JARBJD010000193">
    <property type="protein sequence ID" value="KAK2947711.1"/>
    <property type="molecule type" value="Genomic_DNA"/>
</dbReference>
<evidence type="ECO:0000313" key="2">
    <source>
        <dbReference type="EMBL" id="KAK2947711.1"/>
    </source>
</evidence>
<dbReference type="Proteomes" id="UP001281761">
    <property type="component" value="Unassembled WGS sequence"/>
</dbReference>
<gene>
    <name evidence="2" type="ORF">BLNAU_17381</name>
</gene>
<keyword evidence="3" id="KW-1185">Reference proteome</keyword>
<feature type="region of interest" description="Disordered" evidence="1">
    <location>
        <begin position="335"/>
        <end position="371"/>
    </location>
</feature>
<feature type="compositionally biased region" description="Low complexity" evidence="1">
    <location>
        <begin position="335"/>
        <end position="365"/>
    </location>
</feature>
<organism evidence="2 3">
    <name type="scientific">Blattamonas nauphoetae</name>
    <dbReference type="NCBI Taxonomy" id="2049346"/>
    <lineage>
        <taxon>Eukaryota</taxon>
        <taxon>Metamonada</taxon>
        <taxon>Preaxostyla</taxon>
        <taxon>Oxymonadida</taxon>
        <taxon>Blattamonas</taxon>
    </lineage>
</organism>
<comment type="caution">
    <text evidence="2">The sequence shown here is derived from an EMBL/GenBank/DDBJ whole genome shotgun (WGS) entry which is preliminary data.</text>
</comment>
<proteinExistence type="predicted"/>
<evidence type="ECO:0000256" key="1">
    <source>
        <dbReference type="SAM" id="MobiDB-lite"/>
    </source>
</evidence>
<name>A0ABQ9XBS0_9EUKA</name>
<reference evidence="2 3" key="1">
    <citation type="journal article" date="2022" name="bioRxiv">
        <title>Genomics of Preaxostyla Flagellates Illuminates Evolutionary Transitions and the Path Towards Mitochondrial Loss.</title>
        <authorList>
            <person name="Novak L.V.F."/>
            <person name="Treitli S.C."/>
            <person name="Pyrih J."/>
            <person name="Halakuc P."/>
            <person name="Pipaliya S.V."/>
            <person name="Vacek V."/>
            <person name="Brzon O."/>
            <person name="Soukal P."/>
            <person name="Eme L."/>
            <person name="Dacks J.B."/>
            <person name="Karnkowska A."/>
            <person name="Elias M."/>
            <person name="Hampl V."/>
        </authorList>
    </citation>
    <scope>NUCLEOTIDE SEQUENCE [LARGE SCALE GENOMIC DNA]</scope>
    <source>
        <strain evidence="2">NAU3</strain>
        <tissue evidence="2">Gut</tissue>
    </source>
</reference>